<reference evidence="2 3" key="1">
    <citation type="submission" date="2018-02" db="EMBL/GenBank/DDBJ databases">
        <title>Comparative genomes isolates from brazilian mangrove.</title>
        <authorList>
            <person name="Araujo J.E."/>
            <person name="Taketani R.G."/>
            <person name="Silva M.C.P."/>
            <person name="Loureco M.V."/>
            <person name="Andreote F.D."/>
        </authorList>
    </citation>
    <scope>NUCLEOTIDE SEQUENCE [LARGE SCALE GENOMIC DNA]</scope>
    <source>
        <strain evidence="2 3">HEX-2 MGV</strain>
    </source>
</reference>
<keyword evidence="1" id="KW-0812">Transmembrane</keyword>
<name>A0A2S8G431_9BACT</name>
<dbReference type="EMBL" id="PUIA01000016">
    <property type="protein sequence ID" value="PQO39212.1"/>
    <property type="molecule type" value="Genomic_DNA"/>
</dbReference>
<keyword evidence="1" id="KW-1133">Transmembrane helix</keyword>
<protein>
    <submittedName>
        <fullName evidence="2">Uncharacterized protein</fullName>
    </submittedName>
</protein>
<comment type="caution">
    <text evidence="2">The sequence shown here is derived from an EMBL/GenBank/DDBJ whole genome shotgun (WGS) entry which is preliminary data.</text>
</comment>
<organism evidence="2 3">
    <name type="scientific">Blastopirellula marina</name>
    <dbReference type="NCBI Taxonomy" id="124"/>
    <lineage>
        <taxon>Bacteria</taxon>
        <taxon>Pseudomonadati</taxon>
        <taxon>Planctomycetota</taxon>
        <taxon>Planctomycetia</taxon>
        <taxon>Pirellulales</taxon>
        <taxon>Pirellulaceae</taxon>
        <taxon>Blastopirellula</taxon>
    </lineage>
</organism>
<keyword evidence="1" id="KW-0472">Membrane</keyword>
<sequence>MNDSPSDQDSTKQTLSNLSIYHYVLAGVVMLYAGGTYFQVWLLQDMLDQPQLGELASSDMKQMSANITRFIIAVGVMYLLQALLLVITARSLATCRRWRFCMLVSHINLLIFPFGTILGVLTIVVLLKPSAKRLFLPA</sequence>
<evidence type="ECO:0000256" key="1">
    <source>
        <dbReference type="SAM" id="Phobius"/>
    </source>
</evidence>
<feature type="transmembrane region" description="Helical" evidence="1">
    <location>
        <begin position="109"/>
        <end position="127"/>
    </location>
</feature>
<accession>A0A2S8G431</accession>
<feature type="transmembrane region" description="Helical" evidence="1">
    <location>
        <begin position="70"/>
        <end position="89"/>
    </location>
</feature>
<dbReference type="RefSeq" id="WP_105350486.1">
    <property type="nucleotide sequence ID" value="NZ_PUIA01000016.1"/>
</dbReference>
<evidence type="ECO:0000313" key="3">
    <source>
        <dbReference type="Proteomes" id="UP000240009"/>
    </source>
</evidence>
<evidence type="ECO:0000313" key="2">
    <source>
        <dbReference type="EMBL" id="PQO39212.1"/>
    </source>
</evidence>
<dbReference type="AlphaFoldDB" id="A0A2S8G431"/>
<proteinExistence type="predicted"/>
<dbReference type="Proteomes" id="UP000240009">
    <property type="component" value="Unassembled WGS sequence"/>
</dbReference>
<feature type="transmembrane region" description="Helical" evidence="1">
    <location>
        <begin position="20"/>
        <end position="43"/>
    </location>
</feature>
<gene>
    <name evidence="2" type="ORF">C5Y96_04975</name>
</gene>